<name>A0A9Q3PMD0_9BASI</name>
<dbReference type="Proteomes" id="UP000765509">
    <property type="component" value="Unassembled WGS sequence"/>
</dbReference>
<gene>
    <name evidence="2" type="ORF">O181_105402</name>
</gene>
<feature type="compositionally biased region" description="Basic and acidic residues" evidence="1">
    <location>
        <begin position="18"/>
        <end position="37"/>
    </location>
</feature>
<reference evidence="2" key="1">
    <citation type="submission" date="2021-03" db="EMBL/GenBank/DDBJ databases">
        <title>Draft genome sequence of rust myrtle Austropuccinia psidii MF-1, a brazilian biotype.</title>
        <authorList>
            <person name="Quecine M.C."/>
            <person name="Pachon D.M.R."/>
            <person name="Bonatelli M.L."/>
            <person name="Correr F.H."/>
            <person name="Franceschini L.M."/>
            <person name="Leite T.F."/>
            <person name="Margarido G.R.A."/>
            <person name="Almeida C.A."/>
            <person name="Ferrarezi J.A."/>
            <person name="Labate C.A."/>
        </authorList>
    </citation>
    <scope>NUCLEOTIDE SEQUENCE</scope>
    <source>
        <strain evidence="2">MF-1</strain>
    </source>
</reference>
<evidence type="ECO:0000313" key="2">
    <source>
        <dbReference type="EMBL" id="MBW0565687.1"/>
    </source>
</evidence>
<feature type="compositionally biased region" description="Low complexity" evidence="1">
    <location>
        <begin position="1"/>
        <end position="16"/>
    </location>
</feature>
<feature type="compositionally biased region" description="Polar residues" evidence="1">
    <location>
        <begin position="141"/>
        <end position="158"/>
    </location>
</feature>
<accession>A0A9Q3PMD0</accession>
<feature type="region of interest" description="Disordered" evidence="1">
    <location>
        <begin position="1"/>
        <end position="37"/>
    </location>
</feature>
<feature type="compositionally biased region" description="Polar residues" evidence="1">
    <location>
        <begin position="165"/>
        <end position="186"/>
    </location>
</feature>
<evidence type="ECO:0000313" key="3">
    <source>
        <dbReference type="Proteomes" id="UP000765509"/>
    </source>
</evidence>
<comment type="caution">
    <text evidence="2">The sequence shown here is derived from an EMBL/GenBank/DDBJ whole genome shotgun (WGS) entry which is preliminary data.</text>
</comment>
<keyword evidence="3" id="KW-1185">Reference proteome</keyword>
<protein>
    <submittedName>
        <fullName evidence="2">Uncharacterized protein</fullName>
    </submittedName>
</protein>
<dbReference type="AlphaFoldDB" id="A0A9Q3PMD0"/>
<sequence>MPSTRSRASYNPSSSSQKGDRRDYGRSQSVTDRKGSVDDLQINKLCDSEADKTVLPSKRVDTATRSLSGHLQNQPEGLQQCITAQRVLDPCRSVEKLPEFLPDCEKMSGSFQHLKITQWMASIDGKEEYDSFNRRMEEKQPTTTKASARTSPSGQQQKFQHEKAATSSEQGQRKGTSLKTLQQGLQDSKDSTGCHGKFISDGQNNDGIAKEGGRQIRISEMISDIFDSIPELYEAITDIVVFHTFCTSFKNFSFFFEN</sequence>
<proteinExistence type="predicted"/>
<dbReference type="EMBL" id="AVOT02077844">
    <property type="protein sequence ID" value="MBW0565687.1"/>
    <property type="molecule type" value="Genomic_DNA"/>
</dbReference>
<feature type="region of interest" description="Disordered" evidence="1">
    <location>
        <begin position="135"/>
        <end position="206"/>
    </location>
</feature>
<organism evidence="2 3">
    <name type="scientific">Austropuccinia psidii MF-1</name>
    <dbReference type="NCBI Taxonomy" id="1389203"/>
    <lineage>
        <taxon>Eukaryota</taxon>
        <taxon>Fungi</taxon>
        <taxon>Dikarya</taxon>
        <taxon>Basidiomycota</taxon>
        <taxon>Pucciniomycotina</taxon>
        <taxon>Pucciniomycetes</taxon>
        <taxon>Pucciniales</taxon>
        <taxon>Sphaerophragmiaceae</taxon>
        <taxon>Austropuccinia</taxon>
    </lineage>
</organism>
<evidence type="ECO:0000256" key="1">
    <source>
        <dbReference type="SAM" id="MobiDB-lite"/>
    </source>
</evidence>